<dbReference type="PROSITE" id="PS51257">
    <property type="entry name" value="PROKAR_LIPOPROTEIN"/>
    <property type="match status" value="1"/>
</dbReference>
<feature type="signal peptide" evidence="1">
    <location>
        <begin position="1"/>
        <end position="30"/>
    </location>
</feature>
<sequence>MTTRKVQLLWASLILLSTGMLLGCSQNANNSETQSLEQKGVLQFRANGEDFVRKGFVSKDGWQISFNHLYVNLAEITAYQSEPSFNAEAGGSIQAQEKVVFEQAKTVDLAEGDEDAESILVAEVANAPTGQYNALSWKMVKAQQGSAIGQTLVMDGI</sequence>
<gene>
    <name evidence="2" type="ORF">F6J89_16110</name>
</gene>
<evidence type="ECO:0000256" key="1">
    <source>
        <dbReference type="SAM" id="SignalP"/>
    </source>
</evidence>
<evidence type="ECO:0000313" key="2">
    <source>
        <dbReference type="EMBL" id="NER29111.1"/>
    </source>
</evidence>
<dbReference type="AlphaFoldDB" id="A0A6B3NHI7"/>
<feature type="chain" id="PRO_5025605607" evidence="1">
    <location>
        <begin position="31"/>
        <end position="157"/>
    </location>
</feature>
<reference evidence="2" key="1">
    <citation type="submission" date="2019-11" db="EMBL/GenBank/DDBJ databases">
        <title>Genomic insights into an expanded diversity of filamentous marine cyanobacteria reveals the extraordinary biosynthetic potential of Moorea and Okeania.</title>
        <authorList>
            <person name="Ferreira Leao T."/>
            <person name="Wang M."/>
            <person name="Moss N."/>
            <person name="Da Silva R."/>
            <person name="Sanders J."/>
            <person name="Nurk S."/>
            <person name="Gurevich A."/>
            <person name="Humphrey G."/>
            <person name="Reher R."/>
            <person name="Zhu Q."/>
            <person name="Belda-Ferre P."/>
            <person name="Glukhov E."/>
            <person name="Rex R."/>
            <person name="Dorrestein P.C."/>
            <person name="Knight R."/>
            <person name="Pevzner P."/>
            <person name="Gerwick W.H."/>
            <person name="Gerwick L."/>
        </authorList>
    </citation>
    <scope>NUCLEOTIDE SEQUENCE</scope>
    <source>
        <strain evidence="2">SIO1C4</strain>
    </source>
</reference>
<comment type="caution">
    <text evidence="2">The sequence shown here is derived from an EMBL/GenBank/DDBJ whole genome shotgun (WGS) entry which is preliminary data.</text>
</comment>
<organism evidence="2">
    <name type="scientific">Symploca sp. SIO1C4</name>
    <dbReference type="NCBI Taxonomy" id="2607765"/>
    <lineage>
        <taxon>Bacteria</taxon>
        <taxon>Bacillati</taxon>
        <taxon>Cyanobacteriota</taxon>
        <taxon>Cyanophyceae</taxon>
        <taxon>Coleofasciculales</taxon>
        <taxon>Coleofasciculaceae</taxon>
        <taxon>Symploca</taxon>
    </lineage>
</organism>
<name>A0A6B3NHI7_9CYAN</name>
<dbReference type="EMBL" id="JAAHFQ010000309">
    <property type="protein sequence ID" value="NER29111.1"/>
    <property type="molecule type" value="Genomic_DNA"/>
</dbReference>
<feature type="non-terminal residue" evidence="2">
    <location>
        <position position="157"/>
    </location>
</feature>
<proteinExistence type="predicted"/>
<accession>A0A6B3NHI7</accession>
<protein>
    <submittedName>
        <fullName evidence="2">DUF4382 domain-containing protein</fullName>
    </submittedName>
</protein>
<keyword evidence="1" id="KW-0732">Signal</keyword>